<dbReference type="PANTHER" id="PTHR33602">
    <property type="entry name" value="REGULATORY PROTEIN RECX FAMILY PROTEIN"/>
    <property type="match status" value="1"/>
</dbReference>
<feature type="domain" description="RecX third three-helical" evidence="7">
    <location>
        <begin position="155"/>
        <end position="197"/>
    </location>
</feature>
<comment type="similarity">
    <text evidence="2 5">Belongs to the RecX family.</text>
</comment>
<feature type="domain" description="RecX first three-helical" evidence="8">
    <location>
        <begin position="63"/>
        <end position="100"/>
    </location>
</feature>
<sequence length="202" mass="23994">MKISKIEVQKRNKKRSSIFVDGEFKFGLSNDIILKYDLKEGDEISESEINELLLAEEKERLKKRAFRFLRYRSRSVAEMRERLLRLGYEPEIVSDVIDELITEGTLNDRRFIQEFVSDYTNLKPKGNYFIIRELKKKGIAEDEIKEALNSRDEQKIVEDLLKTKMKDLDLKNPKERAKIIRRLLSRGFTPEVVYEVLNEQME</sequence>
<organism evidence="9">
    <name type="scientific">candidate division WOR-3 bacterium</name>
    <dbReference type="NCBI Taxonomy" id="2052148"/>
    <lineage>
        <taxon>Bacteria</taxon>
        <taxon>Bacteria division WOR-3</taxon>
    </lineage>
</organism>
<dbReference type="InterPro" id="IPR036388">
    <property type="entry name" value="WH-like_DNA-bd_sf"/>
</dbReference>
<dbReference type="InterPro" id="IPR053924">
    <property type="entry name" value="RecX_HTH_2nd"/>
</dbReference>
<evidence type="ECO:0000259" key="7">
    <source>
        <dbReference type="Pfam" id="PF21981"/>
    </source>
</evidence>
<name>A0A7C4XF43_UNCW3</name>
<dbReference type="PANTHER" id="PTHR33602:SF1">
    <property type="entry name" value="REGULATORY PROTEIN RECX FAMILY PROTEIN"/>
    <property type="match status" value="1"/>
</dbReference>
<dbReference type="GO" id="GO:0006282">
    <property type="term" value="P:regulation of DNA repair"/>
    <property type="evidence" value="ECO:0007669"/>
    <property type="project" value="UniProtKB-UniRule"/>
</dbReference>
<evidence type="ECO:0000256" key="3">
    <source>
        <dbReference type="ARBA" id="ARBA00018111"/>
    </source>
</evidence>
<comment type="caution">
    <text evidence="9">The sequence shown here is derived from an EMBL/GenBank/DDBJ whole genome shotgun (WGS) entry which is preliminary data.</text>
</comment>
<keyword evidence="4 5" id="KW-0963">Cytoplasm</keyword>
<evidence type="ECO:0000313" key="9">
    <source>
        <dbReference type="EMBL" id="HGV97651.1"/>
    </source>
</evidence>
<evidence type="ECO:0000259" key="8">
    <source>
        <dbReference type="Pfam" id="PF21982"/>
    </source>
</evidence>
<evidence type="ECO:0000256" key="5">
    <source>
        <dbReference type="HAMAP-Rule" id="MF_01114"/>
    </source>
</evidence>
<dbReference type="GO" id="GO:0005737">
    <property type="term" value="C:cytoplasm"/>
    <property type="evidence" value="ECO:0007669"/>
    <property type="project" value="UniProtKB-SubCell"/>
</dbReference>
<evidence type="ECO:0000256" key="2">
    <source>
        <dbReference type="ARBA" id="ARBA00009695"/>
    </source>
</evidence>
<comment type="subcellular location">
    <subcellularLocation>
        <location evidence="1 5">Cytoplasm</location>
    </subcellularLocation>
</comment>
<dbReference type="EMBL" id="DTGZ01000093">
    <property type="protein sequence ID" value="HGV97651.1"/>
    <property type="molecule type" value="Genomic_DNA"/>
</dbReference>
<protein>
    <recommendedName>
        <fullName evidence="3 5">Regulatory protein RecX</fullName>
    </recommendedName>
</protein>
<dbReference type="AlphaFoldDB" id="A0A7C4XF43"/>
<dbReference type="Pfam" id="PF02631">
    <property type="entry name" value="RecX_HTH2"/>
    <property type="match status" value="1"/>
</dbReference>
<dbReference type="Gene3D" id="1.10.10.10">
    <property type="entry name" value="Winged helix-like DNA-binding domain superfamily/Winged helix DNA-binding domain"/>
    <property type="match status" value="3"/>
</dbReference>
<dbReference type="InterPro" id="IPR003783">
    <property type="entry name" value="Regulatory_RecX"/>
</dbReference>
<dbReference type="Pfam" id="PF21982">
    <property type="entry name" value="RecX_HTH1"/>
    <property type="match status" value="1"/>
</dbReference>
<dbReference type="Pfam" id="PF21981">
    <property type="entry name" value="RecX_HTH3"/>
    <property type="match status" value="1"/>
</dbReference>
<dbReference type="InterPro" id="IPR053925">
    <property type="entry name" value="RecX_HTH_3rd"/>
</dbReference>
<comment type="function">
    <text evidence="5">Modulates RecA activity.</text>
</comment>
<reference evidence="9" key="1">
    <citation type="journal article" date="2020" name="mSystems">
        <title>Genome- and Community-Level Interaction Insights into Carbon Utilization and Element Cycling Functions of Hydrothermarchaeota in Hydrothermal Sediment.</title>
        <authorList>
            <person name="Zhou Z."/>
            <person name="Liu Y."/>
            <person name="Xu W."/>
            <person name="Pan J."/>
            <person name="Luo Z.H."/>
            <person name="Li M."/>
        </authorList>
    </citation>
    <scope>NUCLEOTIDE SEQUENCE [LARGE SCALE GENOMIC DNA]</scope>
    <source>
        <strain evidence="9">SpSt-774</strain>
    </source>
</reference>
<accession>A0A7C4XF43</accession>
<evidence type="ECO:0000256" key="4">
    <source>
        <dbReference type="ARBA" id="ARBA00022490"/>
    </source>
</evidence>
<evidence type="ECO:0000256" key="1">
    <source>
        <dbReference type="ARBA" id="ARBA00004496"/>
    </source>
</evidence>
<evidence type="ECO:0000259" key="6">
    <source>
        <dbReference type="Pfam" id="PF02631"/>
    </source>
</evidence>
<feature type="domain" description="RecX second three-helical" evidence="6">
    <location>
        <begin position="107"/>
        <end position="148"/>
    </location>
</feature>
<dbReference type="InterPro" id="IPR053926">
    <property type="entry name" value="RecX_HTH_1st"/>
</dbReference>
<gene>
    <name evidence="5" type="primary">recX</name>
    <name evidence="9" type="ORF">ENV60_05080</name>
</gene>
<proteinExistence type="inferred from homology"/>
<dbReference type="HAMAP" id="MF_01114">
    <property type="entry name" value="RecX"/>
    <property type="match status" value="1"/>
</dbReference>